<evidence type="ECO:0000313" key="2">
    <source>
        <dbReference type="EMBL" id="KRH60754.1"/>
    </source>
</evidence>
<reference evidence="2 3" key="1">
    <citation type="journal article" date="2010" name="Nature">
        <title>Genome sequence of the palaeopolyploid soybean.</title>
        <authorList>
            <person name="Schmutz J."/>
            <person name="Cannon S.B."/>
            <person name="Schlueter J."/>
            <person name="Ma J."/>
            <person name="Mitros T."/>
            <person name="Nelson W."/>
            <person name="Hyten D.L."/>
            <person name="Song Q."/>
            <person name="Thelen J.J."/>
            <person name="Cheng J."/>
            <person name="Xu D."/>
            <person name="Hellsten U."/>
            <person name="May G.D."/>
            <person name="Yu Y."/>
            <person name="Sakurai T."/>
            <person name="Umezawa T."/>
            <person name="Bhattacharyya M.K."/>
            <person name="Sandhu D."/>
            <person name="Valliyodan B."/>
            <person name="Lindquist E."/>
            <person name="Peto M."/>
            <person name="Grant D."/>
            <person name="Shu S."/>
            <person name="Goodstein D."/>
            <person name="Barry K."/>
            <person name="Futrell-Griggs M."/>
            <person name="Abernathy B."/>
            <person name="Du J."/>
            <person name="Tian Z."/>
            <person name="Zhu L."/>
            <person name="Gill N."/>
            <person name="Joshi T."/>
            <person name="Libault M."/>
            <person name="Sethuraman A."/>
            <person name="Zhang X.-C."/>
            <person name="Shinozaki K."/>
            <person name="Nguyen H.T."/>
            <person name="Wing R.A."/>
            <person name="Cregan P."/>
            <person name="Specht J."/>
            <person name="Grimwood J."/>
            <person name="Rokhsar D."/>
            <person name="Stacey G."/>
            <person name="Shoemaker R.C."/>
            <person name="Jackson S.A."/>
        </authorList>
    </citation>
    <scope>NUCLEOTIDE SEQUENCE</scope>
    <source>
        <strain evidence="3">cv. Williams 82</strain>
        <tissue evidence="2">Callus</tissue>
    </source>
</reference>
<accession>A0A0R0K667</accession>
<proteinExistence type="predicted"/>
<dbReference type="InParanoid" id="A0A0R0K667"/>
<dbReference type="Gramene" id="KRH60754">
    <property type="protein sequence ID" value="KRH60754"/>
    <property type="gene ID" value="GLYMA_04G007600"/>
</dbReference>
<dbReference type="Proteomes" id="UP000008827">
    <property type="component" value="Chromosome 4"/>
</dbReference>
<organism evidence="2">
    <name type="scientific">Glycine max</name>
    <name type="common">Soybean</name>
    <name type="synonym">Glycine hispida</name>
    <dbReference type="NCBI Taxonomy" id="3847"/>
    <lineage>
        <taxon>Eukaryota</taxon>
        <taxon>Viridiplantae</taxon>
        <taxon>Streptophyta</taxon>
        <taxon>Embryophyta</taxon>
        <taxon>Tracheophyta</taxon>
        <taxon>Spermatophyta</taxon>
        <taxon>Magnoliopsida</taxon>
        <taxon>eudicotyledons</taxon>
        <taxon>Gunneridae</taxon>
        <taxon>Pentapetalae</taxon>
        <taxon>rosids</taxon>
        <taxon>fabids</taxon>
        <taxon>Fabales</taxon>
        <taxon>Fabaceae</taxon>
        <taxon>Papilionoideae</taxon>
        <taxon>50 kb inversion clade</taxon>
        <taxon>NPAAA clade</taxon>
        <taxon>indigoferoid/millettioid clade</taxon>
        <taxon>Phaseoleae</taxon>
        <taxon>Glycine</taxon>
        <taxon>Glycine subgen. Soja</taxon>
    </lineage>
</organism>
<evidence type="ECO:0000256" key="1">
    <source>
        <dbReference type="SAM" id="SignalP"/>
    </source>
</evidence>
<reference evidence="3" key="2">
    <citation type="submission" date="2018-02" db="UniProtKB">
        <authorList>
            <consortium name="EnsemblPlants"/>
        </authorList>
    </citation>
    <scope>IDENTIFICATION</scope>
    <source>
        <strain evidence="3">Williams 82</strain>
    </source>
</reference>
<sequence>MLLLKLKFCVVLIFSISSFRCVAQVIDNREKKQNYCAIEHIRDTPQASSKAVIRQMGGGSLHNMGGIQQNFHFHGNIIYLPLS</sequence>
<evidence type="ECO:0000313" key="3">
    <source>
        <dbReference type="EnsemblPlants" id="KRH60754"/>
    </source>
</evidence>
<keyword evidence="1" id="KW-0732">Signal</keyword>
<evidence type="ECO:0000313" key="4">
    <source>
        <dbReference type="Proteomes" id="UP000008827"/>
    </source>
</evidence>
<protein>
    <submittedName>
        <fullName evidence="2 3">Uncharacterized protein</fullName>
    </submittedName>
</protein>
<name>A0A0R0K667_SOYBN</name>
<dbReference type="AlphaFoldDB" id="A0A0R0K667"/>
<feature type="signal peptide" evidence="1">
    <location>
        <begin position="1"/>
        <end position="23"/>
    </location>
</feature>
<reference evidence="2" key="3">
    <citation type="submission" date="2018-07" db="EMBL/GenBank/DDBJ databases">
        <title>WGS assembly of Glycine max.</title>
        <authorList>
            <person name="Schmutz J."/>
            <person name="Cannon S."/>
            <person name="Schlueter J."/>
            <person name="Ma J."/>
            <person name="Mitros T."/>
            <person name="Nelson W."/>
            <person name="Hyten D."/>
            <person name="Song Q."/>
            <person name="Thelen J."/>
            <person name="Cheng J."/>
            <person name="Xu D."/>
            <person name="Hellsten U."/>
            <person name="May G."/>
            <person name="Yu Y."/>
            <person name="Sakurai T."/>
            <person name="Umezawa T."/>
            <person name="Bhattacharyya M."/>
            <person name="Sandhu D."/>
            <person name="Valliyodan B."/>
            <person name="Lindquist E."/>
            <person name="Peto M."/>
            <person name="Grant D."/>
            <person name="Shu S."/>
            <person name="Goodstein D."/>
            <person name="Barry K."/>
            <person name="Futrell-Griggs M."/>
            <person name="Abernathy B."/>
            <person name="Du J."/>
            <person name="Tian Z."/>
            <person name="Zhu L."/>
            <person name="Gill N."/>
            <person name="Joshi T."/>
            <person name="Libault M."/>
            <person name="Sethuraman A."/>
            <person name="Zhang X."/>
            <person name="Shinozaki K."/>
            <person name="Nguyen H."/>
            <person name="Wing R."/>
            <person name="Cregan P."/>
            <person name="Specht J."/>
            <person name="Grimwood J."/>
            <person name="Rokhsar D."/>
            <person name="Stacey G."/>
            <person name="Shoemaker R."/>
            <person name="Jackson S."/>
        </authorList>
    </citation>
    <scope>NUCLEOTIDE SEQUENCE</scope>
    <source>
        <tissue evidence="2">Callus</tissue>
    </source>
</reference>
<gene>
    <name evidence="2" type="ORF">GLYMA_04G007600</name>
</gene>
<dbReference type="EMBL" id="CM000837">
    <property type="protein sequence ID" value="KRH60754.1"/>
    <property type="molecule type" value="Genomic_DNA"/>
</dbReference>
<keyword evidence="4" id="KW-1185">Reference proteome</keyword>
<dbReference type="EnsemblPlants" id="KRH60754">
    <property type="protein sequence ID" value="KRH60754"/>
    <property type="gene ID" value="GLYMA_04G007600"/>
</dbReference>
<feature type="chain" id="PRO_5014522128" evidence="1">
    <location>
        <begin position="24"/>
        <end position="83"/>
    </location>
</feature>